<name>A0ABS8Z9X5_9PSEU</name>
<proteinExistence type="predicted"/>
<dbReference type="RefSeq" id="WP_233725485.1">
    <property type="nucleotide sequence ID" value="NZ_JAJVCN010000001.1"/>
</dbReference>
<organism evidence="2 3">
    <name type="scientific">Kibdelosporangium philippinense</name>
    <dbReference type="NCBI Taxonomy" id="211113"/>
    <lineage>
        <taxon>Bacteria</taxon>
        <taxon>Bacillati</taxon>
        <taxon>Actinomycetota</taxon>
        <taxon>Actinomycetes</taxon>
        <taxon>Pseudonocardiales</taxon>
        <taxon>Pseudonocardiaceae</taxon>
        <taxon>Kibdelosporangium</taxon>
    </lineage>
</organism>
<evidence type="ECO:0000313" key="3">
    <source>
        <dbReference type="Proteomes" id="UP001521150"/>
    </source>
</evidence>
<protein>
    <submittedName>
        <fullName evidence="2">Uncharacterized protein</fullName>
    </submittedName>
</protein>
<gene>
    <name evidence="2" type="ORF">LWC34_14030</name>
</gene>
<dbReference type="Proteomes" id="UP001521150">
    <property type="component" value="Unassembled WGS sequence"/>
</dbReference>
<accession>A0ABS8Z9X5</accession>
<evidence type="ECO:0000256" key="1">
    <source>
        <dbReference type="SAM" id="MobiDB-lite"/>
    </source>
</evidence>
<comment type="caution">
    <text evidence="2">The sequence shown here is derived from an EMBL/GenBank/DDBJ whole genome shotgun (WGS) entry which is preliminary data.</text>
</comment>
<dbReference type="EMBL" id="JAJVCN010000001">
    <property type="protein sequence ID" value="MCE7003939.1"/>
    <property type="molecule type" value="Genomic_DNA"/>
</dbReference>
<feature type="region of interest" description="Disordered" evidence="1">
    <location>
        <begin position="104"/>
        <end position="143"/>
    </location>
</feature>
<sequence>MHARELLPVGEPALWAAFAKTSGSEQRGFGAASKKVLAAPGKAAVVVFEEMTADEGGRDSGPPPDEVTAFYYPSTRLALDYYEAIPYRDTLWVLTPQRLHVAQRLQPPEPVDEFPDGPPDSRPKSWLDTNPKATEQPVQSQRKQRLYPLKPCADIPRAHIARFSVDSDGAIRKRHFLRMELTDGSGFEFFFGLRHPRAHYDQLLALTLGGS</sequence>
<keyword evidence="3" id="KW-1185">Reference proteome</keyword>
<feature type="compositionally biased region" description="Polar residues" evidence="1">
    <location>
        <begin position="127"/>
        <end position="141"/>
    </location>
</feature>
<evidence type="ECO:0000313" key="2">
    <source>
        <dbReference type="EMBL" id="MCE7003939.1"/>
    </source>
</evidence>
<reference evidence="2 3" key="1">
    <citation type="submission" date="2021-12" db="EMBL/GenBank/DDBJ databases">
        <title>Genome sequence of Kibdelosporangium philippinense ATCC 49844.</title>
        <authorList>
            <person name="Fedorov E.A."/>
            <person name="Omeragic M."/>
            <person name="Shalygina K.F."/>
            <person name="Maclea K.S."/>
        </authorList>
    </citation>
    <scope>NUCLEOTIDE SEQUENCE [LARGE SCALE GENOMIC DNA]</scope>
    <source>
        <strain evidence="2 3">ATCC 49844</strain>
    </source>
</reference>